<dbReference type="Proteomes" id="UP000331127">
    <property type="component" value="Unassembled WGS sequence"/>
</dbReference>
<dbReference type="RefSeq" id="WP_155357828.1">
    <property type="nucleotide sequence ID" value="NZ_BAAAHL010000021.1"/>
</dbReference>
<sequence length="476" mass="51962">MSELEVELRSAMAEETAELRISPDLVDRVVRGSQWRRKARAKVVAAAIALFAAAGAGPAYLVATRGHEMIVEDVHAEINGVEISYLPDGLDRPERAEVTLADLRGEALRWSEGDRWAEISVYRTGHRQMENALGVLALNAMPAPVEPRTSDGPVVSPDGTDRLWVPRPGVLLRVTTSPSLKDDLDRIASGLRVRWTGDIGEVRVTYMPDGWRSPDEIMPFSDGIARRWSSDGAGEITVEVVYGLRAKDLKTLQGVSWPTSERLVDLRRTSVRGTAAAEGRVVGGERGPDKGRMRLWVVRPGLGIRIWASSSTAGDMQRISEGIELISTTFAESVDGLRAPSLPPELRKGDETRELGGDWRGTTRYWGDRPGDGAYVAMSVYRGPYSQGWQGVKPEPWLTDIPTAEKQQAAVGGVSGTLLTWSETRRVNGGPRLLQGRRFVWTAETGLAIAITTVVDAASSTAYMTLDMDALVHSVQ</sequence>
<gene>
    <name evidence="2" type="ORF">Amac_061200</name>
</gene>
<dbReference type="EMBL" id="BLAE01000036">
    <property type="protein sequence ID" value="GES12523.1"/>
    <property type="molecule type" value="Genomic_DNA"/>
</dbReference>
<keyword evidence="3" id="KW-1185">Reference proteome</keyword>
<organism evidence="2 3">
    <name type="scientific">Acrocarpospora macrocephala</name>
    <dbReference type="NCBI Taxonomy" id="150177"/>
    <lineage>
        <taxon>Bacteria</taxon>
        <taxon>Bacillati</taxon>
        <taxon>Actinomycetota</taxon>
        <taxon>Actinomycetes</taxon>
        <taxon>Streptosporangiales</taxon>
        <taxon>Streptosporangiaceae</taxon>
        <taxon>Acrocarpospora</taxon>
    </lineage>
</organism>
<evidence type="ECO:0000313" key="3">
    <source>
        <dbReference type="Proteomes" id="UP000331127"/>
    </source>
</evidence>
<name>A0A5M3X1A1_9ACTN</name>
<evidence type="ECO:0000256" key="1">
    <source>
        <dbReference type="SAM" id="Phobius"/>
    </source>
</evidence>
<accession>A0A5M3X1A1</accession>
<protein>
    <submittedName>
        <fullName evidence="2">Uncharacterized protein</fullName>
    </submittedName>
</protein>
<evidence type="ECO:0000313" key="2">
    <source>
        <dbReference type="EMBL" id="GES12523.1"/>
    </source>
</evidence>
<feature type="transmembrane region" description="Helical" evidence="1">
    <location>
        <begin position="43"/>
        <end position="63"/>
    </location>
</feature>
<reference evidence="2 3" key="1">
    <citation type="submission" date="2019-10" db="EMBL/GenBank/DDBJ databases">
        <title>Whole genome shotgun sequence of Acrocarpospora macrocephala NBRC 16266.</title>
        <authorList>
            <person name="Ichikawa N."/>
            <person name="Kimura A."/>
            <person name="Kitahashi Y."/>
            <person name="Komaki H."/>
            <person name="Oguchi A."/>
        </authorList>
    </citation>
    <scope>NUCLEOTIDE SEQUENCE [LARGE SCALE GENOMIC DNA]</scope>
    <source>
        <strain evidence="2 3">NBRC 16266</strain>
    </source>
</reference>
<dbReference type="OrthoDB" id="3494634at2"/>
<comment type="caution">
    <text evidence="2">The sequence shown here is derived from an EMBL/GenBank/DDBJ whole genome shotgun (WGS) entry which is preliminary data.</text>
</comment>
<keyword evidence="1" id="KW-0472">Membrane</keyword>
<keyword evidence="1" id="KW-0812">Transmembrane</keyword>
<proteinExistence type="predicted"/>
<keyword evidence="1" id="KW-1133">Transmembrane helix</keyword>
<dbReference type="AlphaFoldDB" id="A0A5M3X1A1"/>